<dbReference type="Pfam" id="PF07181">
    <property type="entry name" value="VirC2"/>
    <property type="match status" value="1"/>
</dbReference>
<evidence type="ECO:0000313" key="2">
    <source>
        <dbReference type="EMBL" id="MXN49014.1"/>
    </source>
</evidence>
<gene>
    <name evidence="2" type="ORF">GR138_27815</name>
</gene>
<proteinExistence type="predicted"/>
<organism evidence="2 3">
    <name type="scientific">Shinella kummerowiae</name>
    <dbReference type="NCBI Taxonomy" id="417745"/>
    <lineage>
        <taxon>Bacteria</taxon>
        <taxon>Pseudomonadati</taxon>
        <taxon>Pseudomonadota</taxon>
        <taxon>Alphaproteobacteria</taxon>
        <taxon>Hyphomicrobiales</taxon>
        <taxon>Rhizobiaceae</taxon>
        <taxon>Shinella</taxon>
    </lineage>
</organism>
<comment type="caution">
    <text evidence="2">The sequence shown here is derived from an EMBL/GenBank/DDBJ whole genome shotgun (WGS) entry which is preliminary data.</text>
</comment>
<feature type="region of interest" description="Disordered" evidence="1">
    <location>
        <begin position="1"/>
        <end position="48"/>
    </location>
</feature>
<feature type="compositionally biased region" description="Basic residues" evidence="1">
    <location>
        <begin position="18"/>
        <end position="28"/>
    </location>
</feature>
<dbReference type="EMBL" id="WUMK01000014">
    <property type="protein sequence ID" value="MXN49014.1"/>
    <property type="molecule type" value="Genomic_DNA"/>
</dbReference>
<dbReference type="Proteomes" id="UP000435802">
    <property type="component" value="Unassembled WGS sequence"/>
</dbReference>
<dbReference type="GO" id="GO:0006355">
    <property type="term" value="P:regulation of DNA-templated transcription"/>
    <property type="evidence" value="ECO:0007669"/>
    <property type="project" value="InterPro"/>
</dbReference>
<protein>
    <submittedName>
        <fullName evidence="2">Virulence protein</fullName>
    </submittedName>
</protein>
<keyword evidence="3" id="KW-1185">Reference proteome</keyword>
<dbReference type="OrthoDB" id="8373325at2"/>
<accession>A0A6N8SIY7</accession>
<dbReference type="InterPro" id="IPR009841">
    <property type="entry name" value="VirC2"/>
</dbReference>
<reference evidence="2 3" key="1">
    <citation type="submission" date="2019-12" db="EMBL/GenBank/DDBJ databases">
        <title>Shinella kummerowiae sp. nov., a symbiotic bacterium isolated from root nodules of the herbal legume Kummerowia stipulacea.</title>
        <authorList>
            <person name="Gao J."/>
        </authorList>
    </citation>
    <scope>NUCLEOTIDE SEQUENCE [LARGE SCALE GENOMIC DNA]</scope>
    <source>
        <strain evidence="2 3">CCBAU 25048</strain>
    </source>
</reference>
<evidence type="ECO:0000313" key="3">
    <source>
        <dbReference type="Proteomes" id="UP000435802"/>
    </source>
</evidence>
<name>A0A6N8SIY7_9HYPH</name>
<dbReference type="InterPro" id="IPR038473">
    <property type="entry name" value="VirC2_C_sf"/>
</dbReference>
<dbReference type="InterPro" id="IPR010985">
    <property type="entry name" value="Ribbon_hlx_hlx"/>
</dbReference>
<dbReference type="SUPFAM" id="SSF47598">
    <property type="entry name" value="Ribbon-helix-helix"/>
    <property type="match status" value="1"/>
</dbReference>
<dbReference type="Gene3D" id="1.10.1220.190">
    <property type="entry name" value="VirC2, RHH domain"/>
    <property type="match status" value="1"/>
</dbReference>
<evidence type="ECO:0000256" key="1">
    <source>
        <dbReference type="SAM" id="MobiDB-lite"/>
    </source>
</evidence>
<sequence>MTAEVSPPQVSQADTSSRRKSAEKKSRKAAPDIGRPIAKRQKQQVIGKRSEEGKIQVFLSAALPARGISKSFERLCRQYAPAKSLQMILRRALDDYEVLLENGDLDNLPETYTEAVAPEVCGIIQTSRIMPLRLIERARAHFDPLGFESDRAFGRKLASAALAIFFEIQAQHQ</sequence>
<dbReference type="AlphaFoldDB" id="A0A6N8SIY7"/>